<organism evidence="1 2">
    <name type="scientific">Halobacillus mangrovi</name>
    <dbReference type="NCBI Taxonomy" id="402384"/>
    <lineage>
        <taxon>Bacteria</taxon>
        <taxon>Bacillati</taxon>
        <taxon>Bacillota</taxon>
        <taxon>Bacilli</taxon>
        <taxon>Bacillales</taxon>
        <taxon>Bacillaceae</taxon>
        <taxon>Halobacillus</taxon>
    </lineage>
</organism>
<dbReference type="AlphaFoldDB" id="A0A1W5ZSE3"/>
<dbReference type="RefSeq" id="WP_085028532.1">
    <property type="nucleotide sequence ID" value="NZ_CP020772.1"/>
</dbReference>
<dbReference type="InterPro" id="IPR047705">
    <property type="entry name" value="AimR-like"/>
</dbReference>
<dbReference type="Pfam" id="PF22871">
    <property type="entry name" value="AimR"/>
    <property type="match status" value="1"/>
</dbReference>
<dbReference type="NCBIfam" id="NF038310">
    <property type="entry name" value="lysogeny_AimR"/>
    <property type="match status" value="1"/>
</dbReference>
<dbReference type="Proteomes" id="UP000192527">
    <property type="component" value="Chromosome"/>
</dbReference>
<evidence type="ECO:0000313" key="2">
    <source>
        <dbReference type="Proteomes" id="UP000192527"/>
    </source>
</evidence>
<evidence type="ECO:0000313" key="1">
    <source>
        <dbReference type="EMBL" id="ARI76218.1"/>
    </source>
</evidence>
<name>A0A1W5ZSE3_9BACI</name>
<accession>A0A1W5ZSE3</accession>
<gene>
    <name evidence="1" type="ORF">HM131_04930</name>
</gene>
<dbReference type="OrthoDB" id="2692106at2"/>
<proteinExistence type="predicted"/>
<dbReference type="EMBL" id="CP020772">
    <property type="protein sequence ID" value="ARI76218.1"/>
    <property type="molecule type" value="Genomic_DNA"/>
</dbReference>
<reference evidence="1 2" key="1">
    <citation type="submission" date="2017-04" db="EMBL/GenBank/DDBJ databases">
        <title>The whole genome sequencing and assembly of Halobacillus mangrovi strain.</title>
        <authorList>
            <person name="Lee S.-J."/>
            <person name="Park M.-K."/>
            <person name="Kim J.-Y."/>
            <person name="Lee Y.-J."/>
            <person name="Yi H."/>
            <person name="Bahn Y.-S."/>
            <person name="Kim J.F."/>
            <person name="Lee D.-W."/>
        </authorList>
    </citation>
    <scope>NUCLEOTIDE SEQUENCE [LARGE SCALE GENOMIC DNA]</scope>
    <source>
        <strain evidence="1 2">KTB 131</strain>
    </source>
</reference>
<sequence>MKNHSVLEPQSVHKLQFTYSSDLYTLFKKLLENYPHEIATDKVRDYCMSEWTLKLEGEIARMEFLYTNDYLDDIKPLIYSGQLNPDVSFLYNFLIKRAEYEVTKQDVERLESMAFDHPTLRCLSLFTLIYYNYDVRKYSVLDKYIEACDRGLQSINEPLTYYYFKLRYNELLFNHYWKTDNTLLARRYAYKIVNTELSPKKSVMIHHNLALTYVYEDYESSMEQALFALHLAEENNIKSQVKSLSQRTIPFIAAFHERAGRMRTPDKVETAHLAIARKEFLKAREILESLDSLTPFQECYLGLATKDRELIKHSKQRFIHEYGDLFFARLPDYYLERV</sequence>
<dbReference type="KEGG" id="hmn:HM131_04930"/>
<protein>
    <submittedName>
        <fullName evidence="1">Uncharacterized protein</fullName>
    </submittedName>
</protein>
<keyword evidence="2" id="KW-1185">Reference proteome</keyword>
<dbReference type="STRING" id="402384.HM131_04930"/>